<dbReference type="Proteomes" id="UP000297948">
    <property type="component" value="Unassembled WGS sequence"/>
</dbReference>
<evidence type="ECO:0000313" key="5">
    <source>
        <dbReference type="Proteomes" id="UP000297948"/>
    </source>
</evidence>
<name>A0A4Z0GC36_9ACTN</name>
<proteinExistence type="predicted"/>
<dbReference type="EMBL" id="SRID01000406">
    <property type="protein sequence ID" value="TGA92128.1"/>
    <property type="molecule type" value="Genomic_DNA"/>
</dbReference>
<feature type="compositionally biased region" description="Basic and acidic residues" evidence="1">
    <location>
        <begin position="159"/>
        <end position="173"/>
    </location>
</feature>
<evidence type="ECO:0000256" key="3">
    <source>
        <dbReference type="SAM" id="SignalP"/>
    </source>
</evidence>
<protein>
    <recommendedName>
        <fullName evidence="6">LPXTG cell wall anchor domain-containing protein</fullName>
    </recommendedName>
</protein>
<feature type="compositionally biased region" description="Basic and acidic residues" evidence="1">
    <location>
        <begin position="182"/>
        <end position="198"/>
    </location>
</feature>
<feature type="signal peptide" evidence="3">
    <location>
        <begin position="1"/>
        <end position="38"/>
    </location>
</feature>
<feature type="transmembrane region" description="Helical" evidence="2">
    <location>
        <begin position="282"/>
        <end position="302"/>
    </location>
</feature>
<keyword evidence="5" id="KW-1185">Reference proteome</keyword>
<evidence type="ECO:0000256" key="2">
    <source>
        <dbReference type="SAM" id="Phobius"/>
    </source>
</evidence>
<organism evidence="4 5">
    <name type="scientific">Streptomyces palmae</name>
    <dbReference type="NCBI Taxonomy" id="1701085"/>
    <lineage>
        <taxon>Bacteria</taxon>
        <taxon>Bacillati</taxon>
        <taxon>Actinomycetota</taxon>
        <taxon>Actinomycetes</taxon>
        <taxon>Kitasatosporales</taxon>
        <taxon>Streptomycetaceae</taxon>
        <taxon>Streptomyces</taxon>
    </lineage>
</organism>
<feature type="region of interest" description="Disordered" evidence="1">
    <location>
        <begin position="144"/>
        <end position="280"/>
    </location>
</feature>
<sequence length="313" mass="31372">MSTSVPPTLFGARPGAAVLAALACSGAALLAAPTTAAAADDQGDVTVRSVGTPISTARDESRVCRFYLAGAEFTSVREITWAIVPKGRSAQESGLSGGINLTKGLGRTEDLALPDGVYKLTWNVEGGGSAGKHKVFTVDCAGGAKSTPIAGRPLAGTHQVERTEKDQAGRQAEEDQGAVEHPAARRDRTQTADDRPEESADGGMEAQVIPGADGPETAGTDRSAGARADAGTETRTRPGDQAREPGGQERAVARAEAPPRGPVGAGGGGVAAGEGGAQGPSAAVVAGTLAAGAAGATGLFLVRRARRRPHGTL</sequence>
<keyword evidence="2" id="KW-0812">Transmembrane</keyword>
<dbReference type="OrthoDB" id="4200847at2"/>
<feature type="chain" id="PRO_5021277383" description="LPXTG cell wall anchor domain-containing protein" evidence="3">
    <location>
        <begin position="39"/>
        <end position="313"/>
    </location>
</feature>
<gene>
    <name evidence="4" type="ORF">E4099_27925</name>
</gene>
<keyword evidence="2" id="KW-0472">Membrane</keyword>
<dbReference type="RefSeq" id="WP_135341905.1">
    <property type="nucleotide sequence ID" value="NZ_JBHLTX010000052.1"/>
</dbReference>
<feature type="compositionally biased region" description="Gly residues" evidence="1">
    <location>
        <begin position="263"/>
        <end position="278"/>
    </location>
</feature>
<keyword evidence="2" id="KW-1133">Transmembrane helix</keyword>
<keyword evidence="3" id="KW-0732">Signal</keyword>
<accession>A0A4Z0GC36</accession>
<evidence type="ECO:0008006" key="6">
    <source>
        <dbReference type="Google" id="ProtNLM"/>
    </source>
</evidence>
<dbReference type="AlphaFoldDB" id="A0A4Z0GC36"/>
<reference evidence="4 5" key="1">
    <citation type="submission" date="2019-03" db="EMBL/GenBank/DDBJ databases">
        <authorList>
            <person name="Gonzalez-Pimentel J.L."/>
        </authorList>
    </citation>
    <scope>NUCLEOTIDE SEQUENCE [LARGE SCALE GENOMIC DNA]</scope>
    <source>
        <strain evidence="4 5">JCM 31289</strain>
    </source>
</reference>
<comment type="caution">
    <text evidence="4">The sequence shown here is derived from an EMBL/GenBank/DDBJ whole genome shotgun (WGS) entry which is preliminary data.</text>
</comment>
<evidence type="ECO:0000256" key="1">
    <source>
        <dbReference type="SAM" id="MobiDB-lite"/>
    </source>
</evidence>
<evidence type="ECO:0000313" key="4">
    <source>
        <dbReference type="EMBL" id="TGA92128.1"/>
    </source>
</evidence>
<feature type="compositionally biased region" description="Basic and acidic residues" evidence="1">
    <location>
        <begin position="230"/>
        <end position="253"/>
    </location>
</feature>